<proteinExistence type="predicted"/>
<feature type="signal peptide" evidence="2">
    <location>
        <begin position="1"/>
        <end position="21"/>
    </location>
</feature>
<feature type="chain" id="PRO_5040737634" evidence="2">
    <location>
        <begin position="22"/>
        <end position="233"/>
    </location>
</feature>
<comment type="caution">
    <text evidence="3">The sequence shown here is derived from an EMBL/GenBank/DDBJ whole genome shotgun (WGS) entry which is preliminary data.</text>
</comment>
<keyword evidence="4" id="KW-1185">Reference proteome</keyword>
<accession>A0A9W7FVS2</accession>
<feature type="region of interest" description="Disordered" evidence="1">
    <location>
        <begin position="184"/>
        <end position="224"/>
    </location>
</feature>
<sequence length="233" mass="23882">MSYVTLVLLPTALLVPTGVLGLVTAGAARDVMDSLGVSTLEGLLAGLSASLAEGARGAMRDTVVPRLRENVLPRVREMLDNLRPGIMDMSVHEFMVSGAFMRRYGFMAIYMAGLEREDIESILANGMGERERNMVMEGGGIGRMIGWDAMEGMLDAAAGEAAPSSEGAAVVVASGGGDLHFYDDSSPNVGLDDDGTASLPSTPLGTRVSGPSGAAAASAPGPGCPRATCSCAT</sequence>
<dbReference type="Proteomes" id="UP001165082">
    <property type="component" value="Unassembled WGS sequence"/>
</dbReference>
<evidence type="ECO:0000313" key="4">
    <source>
        <dbReference type="Proteomes" id="UP001165082"/>
    </source>
</evidence>
<organism evidence="3 4">
    <name type="scientific">Triparma retinervis</name>
    <dbReference type="NCBI Taxonomy" id="2557542"/>
    <lineage>
        <taxon>Eukaryota</taxon>
        <taxon>Sar</taxon>
        <taxon>Stramenopiles</taxon>
        <taxon>Ochrophyta</taxon>
        <taxon>Bolidophyceae</taxon>
        <taxon>Parmales</taxon>
        <taxon>Triparmaceae</taxon>
        <taxon>Triparma</taxon>
    </lineage>
</organism>
<keyword evidence="2" id="KW-0732">Signal</keyword>
<dbReference type="EMBL" id="BRXZ01008016">
    <property type="protein sequence ID" value="GMI19821.1"/>
    <property type="molecule type" value="Genomic_DNA"/>
</dbReference>
<reference evidence="3" key="1">
    <citation type="submission" date="2022-07" db="EMBL/GenBank/DDBJ databases">
        <title>Genome analysis of Parmales, a sister group of diatoms, reveals the evolutionary specialization of diatoms from phago-mixotrophs to photoautotrophs.</title>
        <authorList>
            <person name="Ban H."/>
            <person name="Sato S."/>
            <person name="Yoshikawa S."/>
            <person name="Kazumasa Y."/>
            <person name="Nakamura Y."/>
            <person name="Ichinomiya M."/>
            <person name="Saitoh K."/>
            <person name="Sato N."/>
            <person name="Blanc-Mathieu R."/>
            <person name="Endo H."/>
            <person name="Kuwata A."/>
            <person name="Ogata H."/>
        </authorList>
    </citation>
    <scope>NUCLEOTIDE SEQUENCE</scope>
</reference>
<evidence type="ECO:0000256" key="1">
    <source>
        <dbReference type="SAM" id="MobiDB-lite"/>
    </source>
</evidence>
<feature type="compositionally biased region" description="Low complexity" evidence="1">
    <location>
        <begin position="209"/>
        <end position="221"/>
    </location>
</feature>
<dbReference type="AlphaFoldDB" id="A0A9W7FVS2"/>
<protein>
    <submittedName>
        <fullName evidence="3">Uncharacterized protein</fullName>
    </submittedName>
</protein>
<dbReference type="OrthoDB" id="10543728at2759"/>
<gene>
    <name evidence="3" type="ORF">TrRE_jg12966</name>
</gene>
<name>A0A9W7FVS2_9STRA</name>
<evidence type="ECO:0000256" key="2">
    <source>
        <dbReference type="SAM" id="SignalP"/>
    </source>
</evidence>
<evidence type="ECO:0000313" key="3">
    <source>
        <dbReference type="EMBL" id="GMI19821.1"/>
    </source>
</evidence>